<dbReference type="Proteomes" id="UP001231649">
    <property type="component" value="Chromosome 27"/>
</dbReference>
<name>A0ACC2Q495_9NEOP</name>
<protein>
    <submittedName>
        <fullName evidence="1">Uncharacterized protein</fullName>
    </submittedName>
</protein>
<proteinExistence type="predicted"/>
<evidence type="ECO:0000313" key="2">
    <source>
        <dbReference type="Proteomes" id="UP001231649"/>
    </source>
</evidence>
<dbReference type="EMBL" id="CM056803">
    <property type="protein sequence ID" value="KAJ8707445.1"/>
    <property type="molecule type" value="Genomic_DNA"/>
</dbReference>
<reference evidence="1" key="1">
    <citation type="submission" date="2023-03" db="EMBL/GenBank/DDBJ databases">
        <title>Chromosome-level genomes of two armyworms, Mythimna separata and Mythimna loreyi, provide insights into the biosynthesis and reception of sex pheromones.</title>
        <authorList>
            <person name="Zhao H."/>
        </authorList>
    </citation>
    <scope>NUCLEOTIDE SEQUENCE</scope>
    <source>
        <strain evidence="1">BeijingLab</strain>
    </source>
</reference>
<gene>
    <name evidence="1" type="ORF">PYW08_010697</name>
</gene>
<comment type="caution">
    <text evidence="1">The sequence shown here is derived from an EMBL/GenBank/DDBJ whole genome shotgun (WGS) entry which is preliminary data.</text>
</comment>
<keyword evidence="2" id="KW-1185">Reference proteome</keyword>
<evidence type="ECO:0000313" key="1">
    <source>
        <dbReference type="EMBL" id="KAJ8707445.1"/>
    </source>
</evidence>
<organism evidence="1 2">
    <name type="scientific">Mythimna loreyi</name>
    <dbReference type="NCBI Taxonomy" id="667449"/>
    <lineage>
        <taxon>Eukaryota</taxon>
        <taxon>Metazoa</taxon>
        <taxon>Ecdysozoa</taxon>
        <taxon>Arthropoda</taxon>
        <taxon>Hexapoda</taxon>
        <taxon>Insecta</taxon>
        <taxon>Pterygota</taxon>
        <taxon>Neoptera</taxon>
        <taxon>Endopterygota</taxon>
        <taxon>Lepidoptera</taxon>
        <taxon>Glossata</taxon>
        <taxon>Ditrysia</taxon>
        <taxon>Noctuoidea</taxon>
        <taxon>Noctuidae</taxon>
        <taxon>Noctuinae</taxon>
        <taxon>Hadenini</taxon>
        <taxon>Mythimna</taxon>
    </lineage>
</organism>
<sequence>MTMGSTVGKYPAALVLYFLCMGLWYPILAQDKEAFEIITQPSWTGELGETSNVNCSVIPETATITWMFDGKELKTDDRINVTNTKQDSTRDPKEFPDASFPHKMITSTLEISNTTAEDTGNYTCVAQFESKNLSKIAILDLSFDAKLVNQTKGPIRKNSTTTQFINLTCTFEAYKPKEVKWLFKAKDGGNNKDLTGGNCNNSVTLGPKRIVSTCEVAIHGTEDNGTYSCELDDPVSSKKVSGAIDILVIAKPLIKINDIVAINTTEVYITWSVQAFNSKIKKYYVMYRNANNKDEGFRHYGTPTIDPQNTSFVLSGLQKNTTYTFKMQVVTEYGESERDEKNVTTMFKEPIFVPNISINGFSATSVTIGWVPPPADIAHLIHYYLLEARKKDNGTAILKACHERNENNLPYMFEPLEPHSTYVFKVRACSYYKNACGNWSEEMEAATLDGVPGVPSNVQVKCSAYYLNLTWSTPIKPNAEIKGYTMEITGNMTYRDRTGSLKNVTWGPLSKFMTNDSTTTRINDLPPNTLFTIRLSAMTRTRRRGEENVTSCRTDSAPPDSPPRPRWRKILENSTYLFKMYLPRISERNGPICCYRVYMVRLPTGYSLNKLPNAKDLDVIEYKDSLAKFGAYVADVFSHDTFPDDNELVLGDNKVVFNPMIDSTLNKEGCRLCLKRPKRVHHEPPHPPPPTTTTDPTLLDDDGRDMLPEDPPTSGSLERKSRSSDGIPDFENSPTMADKNDDSDIRVQDGPLNSNFNYTLFVEVISSSNPDEALFSDYTTFLMPAPSPPVPVPSTALEIALQITCAVAAVILLLMIIFCIMQTRRTRKMPPHAQLELHNPITAAIRYWDSIRGRQPLVSTVPPDIPPIPKDELANAYAQRQVDSDYGFQKEFELLQMLPECFPDRTTHASEARENQPKNRYPDIKAYDQTRVKLSQIDSITGSDYINANYVMGYQERKQFICAQGPTDTTVNDFWRMIWEHGLELIVMLTNLEEYSKVKCSKYWPEERASRAFGNITVHHVGEKRYSDYIVRELKITKQPTNSDGQPIVENNGISKRNGDIKEASESSAPTSPREVKDNGDSRIVRQYHFLMWKDFAAPEHPHSILKFIKRVNEAWTSMVGRPVVVHCSAGVGRTGTLVALDCLLEQLRATGQVAVFNTVAELRRQRNFLVQSLKQYVFVYRALVEYAHYGDTEISASRLKPAVDKLRNTPDHADKCLMEIEFEKMLNSPVAEPLKSQGAGAGEELRARNRSPECLPYDRNRVILAPIPGRDFSTYINASFIEAYDNSEGFIITQDPLPNTIMDFWRMVSEHNVSTIVMLSELGDGKCPRYWDDGTIQYEHISVQYEESESCPYYTRRQFRVTNDKSGEVTCVRQLQYQGWPTARGHVPEVTRGLAELADAAAPAAPSVLHAHHGTMLVHCQLGTERSPLFVALCTLIRALRVERRVDVSATARAVRSQRARTIDTFLQYEFLYRAILNYAELHNLLEDS</sequence>
<accession>A0ACC2Q495</accession>